<reference evidence="10" key="1">
    <citation type="submission" date="2011-11" db="EMBL/GenBank/DDBJ databases">
        <title>Complete sequence of Paenibacillus terrae HPL-003.</title>
        <authorList>
            <person name="Shin S.H."/>
            <person name="Kim S."/>
            <person name="Kim J.Y."/>
        </authorList>
    </citation>
    <scope>NUCLEOTIDE SEQUENCE [LARGE SCALE GENOMIC DNA]</scope>
    <source>
        <strain evidence="10">HPL-003</strain>
    </source>
</reference>
<proteinExistence type="predicted"/>
<dbReference type="PANTHER" id="PTHR23517">
    <property type="entry name" value="RESISTANCE PROTEIN MDTM, PUTATIVE-RELATED-RELATED"/>
    <property type="match status" value="1"/>
</dbReference>
<feature type="domain" description="Major facilitator superfamily (MFS) profile" evidence="8">
    <location>
        <begin position="39"/>
        <end position="443"/>
    </location>
</feature>
<accession>G7VPD4</accession>
<dbReference type="Proteomes" id="UP000005876">
    <property type="component" value="Chromosome"/>
</dbReference>
<evidence type="ECO:0000256" key="2">
    <source>
        <dbReference type="ARBA" id="ARBA00022448"/>
    </source>
</evidence>
<dbReference type="InterPro" id="IPR011701">
    <property type="entry name" value="MFS"/>
</dbReference>
<evidence type="ECO:0000256" key="4">
    <source>
        <dbReference type="ARBA" id="ARBA00022692"/>
    </source>
</evidence>
<dbReference type="InterPro" id="IPR020846">
    <property type="entry name" value="MFS_dom"/>
</dbReference>
<keyword evidence="2" id="KW-0813">Transport</keyword>
<comment type="subcellular location">
    <subcellularLocation>
        <location evidence="1">Cell membrane</location>
        <topology evidence="1">Multi-pass membrane protein</topology>
    </subcellularLocation>
</comment>
<keyword evidence="4 7" id="KW-0812">Transmembrane</keyword>
<feature type="transmembrane region" description="Helical" evidence="7">
    <location>
        <begin position="170"/>
        <end position="190"/>
    </location>
</feature>
<evidence type="ECO:0000313" key="10">
    <source>
        <dbReference type="Proteomes" id="UP000005876"/>
    </source>
</evidence>
<reference key="2">
    <citation type="submission" date="2011-11" db="EMBL/GenBank/DDBJ databases">
        <authorList>
            <person name="Shin S.H."/>
            <person name="Kim S."/>
            <person name="Kim J.Y."/>
        </authorList>
    </citation>
    <scope>NUCLEOTIDE SEQUENCE</scope>
    <source>
        <strain>HPL-003</strain>
    </source>
</reference>
<dbReference type="GO" id="GO:0022857">
    <property type="term" value="F:transmembrane transporter activity"/>
    <property type="evidence" value="ECO:0007669"/>
    <property type="project" value="InterPro"/>
</dbReference>
<feature type="transmembrane region" description="Helical" evidence="7">
    <location>
        <begin position="196"/>
        <end position="217"/>
    </location>
</feature>
<dbReference type="PROSITE" id="PS50850">
    <property type="entry name" value="MFS"/>
    <property type="match status" value="1"/>
</dbReference>
<dbReference type="GO" id="GO:0005886">
    <property type="term" value="C:plasma membrane"/>
    <property type="evidence" value="ECO:0007669"/>
    <property type="project" value="UniProtKB-SubCell"/>
</dbReference>
<dbReference type="AlphaFoldDB" id="G7VPD4"/>
<organism evidence="9 10">
    <name type="scientific">Paenibacillus terrae (strain HPL-003)</name>
    <dbReference type="NCBI Taxonomy" id="985665"/>
    <lineage>
        <taxon>Bacteria</taxon>
        <taxon>Bacillati</taxon>
        <taxon>Bacillota</taxon>
        <taxon>Bacilli</taxon>
        <taxon>Bacillales</taxon>
        <taxon>Paenibacillaceae</taxon>
        <taxon>Paenibacillus</taxon>
    </lineage>
</organism>
<feature type="transmembrane region" description="Helical" evidence="7">
    <location>
        <begin position="301"/>
        <end position="323"/>
    </location>
</feature>
<feature type="transmembrane region" description="Helical" evidence="7">
    <location>
        <begin position="129"/>
        <end position="149"/>
    </location>
</feature>
<feature type="transmembrane region" description="Helical" evidence="7">
    <location>
        <begin position="389"/>
        <end position="412"/>
    </location>
</feature>
<dbReference type="Gene3D" id="1.20.1250.20">
    <property type="entry name" value="MFS general substrate transporter like domains"/>
    <property type="match status" value="2"/>
</dbReference>
<dbReference type="InterPro" id="IPR050171">
    <property type="entry name" value="MFS_Transporters"/>
</dbReference>
<dbReference type="SUPFAM" id="SSF103473">
    <property type="entry name" value="MFS general substrate transporter"/>
    <property type="match status" value="1"/>
</dbReference>
<sequence>MRGAWGQPGLHDEKTKVKDVGQMKQIGREKNPRRLWSPFFAELWVLVFLVEFMKGSLLVAILPVYMGETLGLSAGIIGLAFSLQYFGDNAFRAPAGWIAERLGYRGTMSSALLFTLVAVIMLSVLTEPVWLVVACLLLGLGTSPLWPCVMTGTTEMSGPNNSNGAAMGTLEIASMGGTGMGPLVMNFAIAQYGHSYGMVFMILTGCSIVLLLVSLMLPGRKKSADKGVLQRSALVSSDGLTKQKQQLLGGIKETINSLKTKLDVNPLIYPALFLQSFVIGLISPVLTLYARMDLGISPNLYSVFLIAGGGVTVLALIPCGKLVDRLGTEYFLHAGFLLAGITLFFFSAVRSIPLVFVSVALIGLGYALILPAWNTFLAKLIPESERATIWGFFLTLQGSGMVIGPLVSGVLWDRAGHTAPFIISGIVMLLMFGCHLALARNPRRKTVKAE</sequence>
<dbReference type="PANTHER" id="PTHR23517:SF3">
    <property type="entry name" value="INTEGRAL MEMBRANE TRANSPORT PROTEIN"/>
    <property type="match status" value="1"/>
</dbReference>
<dbReference type="CDD" id="cd17325">
    <property type="entry name" value="MFS_MdtG_SLC18_like"/>
    <property type="match status" value="1"/>
</dbReference>
<gene>
    <name evidence="9" type="ordered locus">HPL003_24695</name>
</gene>
<dbReference type="STRING" id="985665.HPL003_24695"/>
<evidence type="ECO:0000256" key="3">
    <source>
        <dbReference type="ARBA" id="ARBA00022475"/>
    </source>
</evidence>
<dbReference type="eggNOG" id="COG2814">
    <property type="taxonomic scope" value="Bacteria"/>
</dbReference>
<dbReference type="InterPro" id="IPR036259">
    <property type="entry name" value="MFS_trans_sf"/>
</dbReference>
<evidence type="ECO:0000256" key="5">
    <source>
        <dbReference type="ARBA" id="ARBA00022989"/>
    </source>
</evidence>
<dbReference type="Pfam" id="PF07690">
    <property type="entry name" value="MFS_1"/>
    <property type="match status" value="2"/>
</dbReference>
<feature type="transmembrane region" description="Helical" evidence="7">
    <location>
        <begin position="418"/>
        <end position="438"/>
    </location>
</feature>
<feature type="transmembrane region" description="Helical" evidence="7">
    <location>
        <begin position="330"/>
        <end position="349"/>
    </location>
</feature>
<keyword evidence="3" id="KW-1003">Cell membrane</keyword>
<keyword evidence="5 7" id="KW-1133">Transmembrane helix</keyword>
<keyword evidence="6 7" id="KW-0472">Membrane</keyword>
<evidence type="ECO:0000259" key="8">
    <source>
        <dbReference type="PROSITE" id="PS50850"/>
    </source>
</evidence>
<feature type="transmembrane region" description="Helical" evidence="7">
    <location>
        <begin position="267"/>
        <end position="289"/>
    </location>
</feature>
<feature type="transmembrane region" description="Helical" evidence="7">
    <location>
        <begin position="59"/>
        <end position="81"/>
    </location>
</feature>
<reference evidence="9 10" key="3">
    <citation type="journal article" date="2012" name="J. Bacteriol.">
        <title>Genome Sequence of Paenibacillus terrae HPL-003, a Xylanase-Producing Bacterium Isolated from Soil Found in Forest Residue.</title>
        <authorList>
            <person name="Shin S.H."/>
            <person name="Kim S."/>
            <person name="Kim J.Y."/>
            <person name="Song H.Y."/>
            <person name="Cho S.J."/>
            <person name="Kim D.R."/>
            <person name="Lee K.I."/>
            <person name="Lim H.K."/>
            <person name="Park N.J."/>
            <person name="Hwang I.T."/>
            <person name="Yang K.S."/>
        </authorList>
    </citation>
    <scope>NUCLEOTIDE SEQUENCE [LARGE SCALE GENOMIC DNA]</scope>
    <source>
        <strain evidence="9 10">HPL-003</strain>
    </source>
</reference>
<evidence type="ECO:0000256" key="1">
    <source>
        <dbReference type="ARBA" id="ARBA00004651"/>
    </source>
</evidence>
<evidence type="ECO:0000313" key="9">
    <source>
        <dbReference type="EMBL" id="AET61655.1"/>
    </source>
</evidence>
<protein>
    <submittedName>
        <fullName evidence="9">Permease of the major facilitator superfamily protein</fullName>
    </submittedName>
</protein>
<evidence type="ECO:0000256" key="7">
    <source>
        <dbReference type="SAM" id="Phobius"/>
    </source>
</evidence>
<name>G7VPD4_PAETH</name>
<feature type="transmembrane region" description="Helical" evidence="7">
    <location>
        <begin position="355"/>
        <end position="377"/>
    </location>
</feature>
<feature type="transmembrane region" description="Helical" evidence="7">
    <location>
        <begin position="102"/>
        <end position="123"/>
    </location>
</feature>
<evidence type="ECO:0000256" key="6">
    <source>
        <dbReference type="ARBA" id="ARBA00023136"/>
    </source>
</evidence>
<dbReference type="KEGG" id="pta:HPL003_24695"/>
<dbReference type="EMBL" id="CP003107">
    <property type="protein sequence ID" value="AET61655.1"/>
    <property type="molecule type" value="Genomic_DNA"/>
</dbReference>
<dbReference type="HOGENOM" id="CLU_054518_0_0_9"/>